<sequence length="72" mass="8366">ADVRGHDLAFFGQGLRTSGTLCTLHFFTHCSRRRGLIEKSHERRNPVLTSDERELLLLRRFSFVHVIKCDIV</sequence>
<evidence type="ECO:0000313" key="2">
    <source>
        <dbReference type="Proteomes" id="UP001321473"/>
    </source>
</evidence>
<reference evidence="1 2" key="1">
    <citation type="journal article" date="2023" name="Arcadia Sci">
        <title>De novo assembly of a long-read Amblyomma americanum tick genome.</title>
        <authorList>
            <person name="Chou S."/>
            <person name="Poskanzer K.E."/>
            <person name="Rollins M."/>
            <person name="Thuy-Boun P.S."/>
        </authorList>
    </citation>
    <scope>NUCLEOTIDE SEQUENCE [LARGE SCALE GENOMIC DNA]</scope>
    <source>
        <strain evidence="1">F_SG_1</strain>
        <tissue evidence="1">Salivary glands</tissue>
    </source>
</reference>
<protein>
    <submittedName>
        <fullName evidence="1">Uncharacterized protein</fullName>
    </submittedName>
</protein>
<accession>A0AAQ4ES25</accession>
<organism evidence="1 2">
    <name type="scientific">Amblyomma americanum</name>
    <name type="common">Lone star tick</name>
    <dbReference type="NCBI Taxonomy" id="6943"/>
    <lineage>
        <taxon>Eukaryota</taxon>
        <taxon>Metazoa</taxon>
        <taxon>Ecdysozoa</taxon>
        <taxon>Arthropoda</taxon>
        <taxon>Chelicerata</taxon>
        <taxon>Arachnida</taxon>
        <taxon>Acari</taxon>
        <taxon>Parasitiformes</taxon>
        <taxon>Ixodida</taxon>
        <taxon>Ixodoidea</taxon>
        <taxon>Ixodidae</taxon>
        <taxon>Amblyomminae</taxon>
        <taxon>Amblyomma</taxon>
    </lineage>
</organism>
<feature type="non-terminal residue" evidence="1">
    <location>
        <position position="1"/>
    </location>
</feature>
<gene>
    <name evidence="1" type="ORF">V5799_029060</name>
</gene>
<dbReference type="Proteomes" id="UP001321473">
    <property type="component" value="Unassembled WGS sequence"/>
</dbReference>
<evidence type="ECO:0000313" key="1">
    <source>
        <dbReference type="EMBL" id="KAK8777594.1"/>
    </source>
</evidence>
<dbReference type="AlphaFoldDB" id="A0AAQ4ES25"/>
<name>A0AAQ4ES25_AMBAM</name>
<keyword evidence="2" id="KW-1185">Reference proteome</keyword>
<comment type="caution">
    <text evidence="1">The sequence shown here is derived from an EMBL/GenBank/DDBJ whole genome shotgun (WGS) entry which is preliminary data.</text>
</comment>
<dbReference type="EMBL" id="JARKHS020011674">
    <property type="protein sequence ID" value="KAK8777594.1"/>
    <property type="molecule type" value="Genomic_DNA"/>
</dbReference>
<proteinExistence type="predicted"/>